<dbReference type="PANTHER" id="PTHR10151:SF120">
    <property type="entry name" value="BIS(5'-ADENOSYL)-TRIPHOSPHATASE"/>
    <property type="match status" value="1"/>
</dbReference>
<keyword evidence="2 4" id="KW-0479">Metal-binding</keyword>
<keyword evidence="1 5" id="KW-0597">Phosphoprotein</keyword>
<dbReference type="Gene3D" id="3.30.1360.150">
    <property type="match status" value="1"/>
</dbReference>
<dbReference type="Proteomes" id="UP000193420">
    <property type="component" value="Unassembled WGS sequence"/>
</dbReference>
<feature type="active site" description="Phosphothreonine intermediate" evidence="5">
    <location>
        <position position="80"/>
    </location>
</feature>
<feature type="binding site" evidence="6">
    <location>
        <position position="101"/>
    </location>
    <ligand>
        <name>substrate</name>
    </ligand>
</feature>
<feature type="signal peptide" evidence="7">
    <location>
        <begin position="1"/>
        <end position="23"/>
    </location>
</feature>
<feature type="binding site" evidence="6">
    <location>
        <begin position="162"/>
        <end position="164"/>
    </location>
    <ligand>
        <name>substrate</name>
    </ligand>
</feature>
<dbReference type="PANTHER" id="PTHR10151">
    <property type="entry name" value="ECTONUCLEOTIDE PYROPHOSPHATASE/PHOSPHODIESTERASE"/>
    <property type="match status" value="1"/>
</dbReference>
<dbReference type="PIRSF" id="PIRSF031924">
    <property type="entry name" value="Pi-irrepressible_AP"/>
    <property type="match status" value="1"/>
</dbReference>
<dbReference type="InterPro" id="IPR017850">
    <property type="entry name" value="Alkaline_phosphatase_core_sf"/>
</dbReference>
<reference evidence="9" key="1">
    <citation type="submission" date="2017-04" db="EMBL/GenBank/DDBJ databases">
        <authorList>
            <person name="Varghese N."/>
            <person name="Submissions S."/>
        </authorList>
    </citation>
    <scope>NUCLEOTIDE SEQUENCE [LARGE SCALE GENOMIC DNA]</scope>
    <source>
        <strain evidence="9">DSM 19835</strain>
    </source>
</reference>
<dbReference type="AlphaFoldDB" id="A0A1X7KHT8"/>
<evidence type="ECO:0000313" key="9">
    <source>
        <dbReference type="Proteomes" id="UP000193420"/>
    </source>
</evidence>
<evidence type="ECO:0000256" key="5">
    <source>
        <dbReference type="PIRSR" id="PIRSR031924-50"/>
    </source>
</evidence>
<dbReference type="GO" id="GO:0046872">
    <property type="term" value="F:metal ion binding"/>
    <property type="evidence" value="ECO:0007669"/>
    <property type="project" value="UniProtKB-KW"/>
</dbReference>
<keyword evidence="3 7" id="KW-0732">Signal</keyword>
<dbReference type="STRING" id="188872.SAMN03080602_02870"/>
<organism evidence="8 9">
    <name type="scientific">Arenibacter troitsensis</name>
    <dbReference type="NCBI Taxonomy" id="188872"/>
    <lineage>
        <taxon>Bacteria</taxon>
        <taxon>Pseudomonadati</taxon>
        <taxon>Bacteroidota</taxon>
        <taxon>Flavobacteriia</taxon>
        <taxon>Flavobacteriales</taxon>
        <taxon>Flavobacteriaceae</taxon>
        <taxon>Arenibacter</taxon>
    </lineage>
</organism>
<dbReference type="RefSeq" id="WP_085499635.1">
    <property type="nucleotide sequence ID" value="NZ_FXAO01000006.1"/>
</dbReference>
<evidence type="ECO:0000256" key="1">
    <source>
        <dbReference type="ARBA" id="ARBA00022553"/>
    </source>
</evidence>
<dbReference type="OrthoDB" id="9766127at2"/>
<protein>
    <submittedName>
        <fullName evidence="8">Type I phosphodiesterase / nucleotide pyrophosphatase</fullName>
    </submittedName>
</protein>
<feature type="chain" id="PRO_5010868332" evidence="7">
    <location>
        <begin position="24"/>
        <end position="546"/>
    </location>
</feature>
<dbReference type="GO" id="GO:0004035">
    <property type="term" value="F:alkaline phosphatase activity"/>
    <property type="evidence" value="ECO:0007669"/>
    <property type="project" value="InterPro"/>
</dbReference>
<sequence>MRGITKHLIFTILSCLISVYSFSQQPQAKTKLIVGVIVDQMRAEYLYRFQDKFSDDGFKRLMNDGFVCRNTHYNYIPTKTAPGHASVYTGTTPKYHGIIANEWYDRTIKQEINNVDDLSTQTIGGEGSNGQRSPRKMLSTTITDELQLSNDGKSKVISISLKDRGAILPGGHMSDGSYWYDAETGNFITSTYYKQELPAWVEKFNKQRHVKSLLKSGWHTLLPIGSYTESTSDEQAYEKVFHHKNNAAFPYEFRKLSDEDQFNLFQETPFGNTIVAMLAHAALEHEKLGKGDETDFLAISFSSTDKVGHAFGPNSIEIEDTYLRLDQDIASLLHKLDAHMGKGNYTFFLTADHAASDVPQYLINNKVPAGYYSTKNIVTKVNARLGALFKIDGLVENMSNGQLFLDMDKIEANQLNYNDVLEESKRELYSVEGVFQVLLRNDLEKLEYTFDEKGMVQRGFHLKRSGDIVVLFNPSWTEDRKYGTEHGSGFSYDTHVPLLWFGNNIPKGVSTQKYSITDIAPTISMLLGIKFPNACTGMPIGELLKE</sequence>
<dbReference type="InterPro" id="IPR002591">
    <property type="entry name" value="Phosphodiest/P_Trfase"/>
</dbReference>
<accession>A0A1X7KHT8</accession>
<dbReference type="SUPFAM" id="SSF53649">
    <property type="entry name" value="Alkaline phosphatase-like"/>
    <property type="match status" value="1"/>
</dbReference>
<dbReference type="NCBIfam" id="NF042991">
    <property type="entry name" value="alk_phos_PafA"/>
    <property type="match status" value="1"/>
</dbReference>
<dbReference type="CDD" id="cd16016">
    <property type="entry name" value="AP-SPAP"/>
    <property type="match status" value="1"/>
</dbReference>
<gene>
    <name evidence="8" type="ORF">SAMN03080602_02870</name>
</gene>
<dbReference type="InterPro" id="IPR026263">
    <property type="entry name" value="Alkaline_phosphatase_prok"/>
</dbReference>
<evidence type="ECO:0000256" key="3">
    <source>
        <dbReference type="ARBA" id="ARBA00022729"/>
    </source>
</evidence>
<name>A0A1X7KHT8_9FLAO</name>
<evidence type="ECO:0000256" key="7">
    <source>
        <dbReference type="SAM" id="SignalP"/>
    </source>
</evidence>
<dbReference type="Pfam" id="PF01663">
    <property type="entry name" value="Phosphodiest"/>
    <property type="match status" value="1"/>
</dbReference>
<evidence type="ECO:0000256" key="2">
    <source>
        <dbReference type="ARBA" id="ARBA00022723"/>
    </source>
</evidence>
<dbReference type="EMBL" id="FXAO01000006">
    <property type="protein sequence ID" value="SMG40587.1"/>
    <property type="molecule type" value="Genomic_DNA"/>
</dbReference>
<evidence type="ECO:0000256" key="6">
    <source>
        <dbReference type="PIRSR" id="PIRSR031924-51"/>
    </source>
</evidence>
<evidence type="ECO:0000313" key="8">
    <source>
        <dbReference type="EMBL" id="SMG40587.1"/>
    </source>
</evidence>
<proteinExistence type="predicted"/>
<dbReference type="Gene3D" id="3.40.720.10">
    <property type="entry name" value="Alkaline Phosphatase, subunit A"/>
    <property type="match status" value="1"/>
</dbReference>
<evidence type="ECO:0000256" key="4">
    <source>
        <dbReference type="PIRNR" id="PIRNR031924"/>
    </source>
</evidence>
<keyword evidence="9" id="KW-1185">Reference proteome</keyword>